<keyword evidence="3" id="KW-0804">Transcription</keyword>
<sequence length="351" mass="38013">MKSVFDPIHPGMPLAQSAAYASATLGLQGPITFSLETLQSFSAALLAMAGTARDASPECLLHDALQLLRSVVPFRSAWWGECSDGHGGVPPRNWLHGRINLQAGFAQEWNDLSVKDVFASNSMRSCGTVVRVSGHEDPVPEITEFSRRHDLFHAMALTCELPGSGTLFFVSLYRSETSPAFSDMDSALFAEFCVHLLGHWRTRVQDLLGASAALTANGFGLADGCGDLLYLGDSLGAAIHKQYPDWSGSRLPRALAEAQRQLPCSLALGARRLTLQPCGQLTILSLDRGHRPAGLPPRERTAAMLYSRGHSYKEIARLLDLSPATVRTYLRSAYLQLGVRNKIELGNALGA</sequence>
<dbReference type="SMART" id="SM00421">
    <property type="entry name" value="HTH_LUXR"/>
    <property type="match status" value="1"/>
</dbReference>
<dbReference type="InterPro" id="IPR036388">
    <property type="entry name" value="WH-like_DNA-bd_sf"/>
</dbReference>
<evidence type="ECO:0000313" key="6">
    <source>
        <dbReference type="Proteomes" id="UP001180487"/>
    </source>
</evidence>
<dbReference type="PANTHER" id="PTHR44688:SF16">
    <property type="entry name" value="DNA-BINDING TRANSCRIPTIONAL ACTIVATOR DEVR_DOSR"/>
    <property type="match status" value="1"/>
</dbReference>
<evidence type="ECO:0000259" key="4">
    <source>
        <dbReference type="PROSITE" id="PS50043"/>
    </source>
</evidence>
<evidence type="ECO:0000313" key="5">
    <source>
        <dbReference type="EMBL" id="MDR7376045.1"/>
    </source>
</evidence>
<dbReference type="RefSeq" id="WP_310370704.1">
    <property type="nucleotide sequence ID" value="NZ_JAVDXT010000001.1"/>
</dbReference>
<keyword evidence="2 5" id="KW-0238">DNA-binding</keyword>
<dbReference type="Pfam" id="PF08281">
    <property type="entry name" value="Sigma70_r4_2"/>
    <property type="match status" value="1"/>
</dbReference>
<comment type="caution">
    <text evidence="5">The sequence shown here is derived from an EMBL/GenBank/DDBJ whole genome shotgun (WGS) entry which is preliminary data.</text>
</comment>
<keyword evidence="1" id="KW-0805">Transcription regulation</keyword>
<dbReference type="Proteomes" id="UP001180487">
    <property type="component" value="Unassembled WGS sequence"/>
</dbReference>
<dbReference type="Gene3D" id="1.10.10.10">
    <property type="entry name" value="Winged helix-like DNA-binding domain superfamily/Winged helix DNA-binding domain"/>
    <property type="match status" value="1"/>
</dbReference>
<proteinExistence type="predicted"/>
<dbReference type="InterPro" id="IPR013249">
    <property type="entry name" value="RNA_pol_sigma70_r4_t2"/>
</dbReference>
<protein>
    <submittedName>
        <fullName evidence="5">DNA-binding CsgD family transcriptional regulator</fullName>
    </submittedName>
</protein>
<evidence type="ECO:0000256" key="2">
    <source>
        <dbReference type="ARBA" id="ARBA00023125"/>
    </source>
</evidence>
<name>A0ABU2C3Y4_9BURK</name>
<dbReference type="PANTHER" id="PTHR44688">
    <property type="entry name" value="DNA-BINDING TRANSCRIPTIONAL ACTIVATOR DEVR_DOSR"/>
    <property type="match status" value="1"/>
</dbReference>
<dbReference type="GO" id="GO:0003677">
    <property type="term" value="F:DNA binding"/>
    <property type="evidence" value="ECO:0007669"/>
    <property type="project" value="UniProtKB-KW"/>
</dbReference>
<keyword evidence="6" id="KW-1185">Reference proteome</keyword>
<reference evidence="5 6" key="1">
    <citation type="submission" date="2023-07" db="EMBL/GenBank/DDBJ databases">
        <title>Sorghum-associated microbial communities from plants grown in Nebraska, USA.</title>
        <authorList>
            <person name="Schachtman D."/>
        </authorList>
    </citation>
    <scope>NUCLEOTIDE SEQUENCE [LARGE SCALE GENOMIC DNA]</scope>
    <source>
        <strain evidence="5 6">BE313</strain>
    </source>
</reference>
<feature type="domain" description="HTH luxR-type" evidence="4">
    <location>
        <begin position="288"/>
        <end position="351"/>
    </location>
</feature>
<organism evidence="5 6">
    <name type="scientific">Rhodoferax ferrireducens</name>
    <dbReference type="NCBI Taxonomy" id="192843"/>
    <lineage>
        <taxon>Bacteria</taxon>
        <taxon>Pseudomonadati</taxon>
        <taxon>Pseudomonadota</taxon>
        <taxon>Betaproteobacteria</taxon>
        <taxon>Burkholderiales</taxon>
        <taxon>Comamonadaceae</taxon>
        <taxon>Rhodoferax</taxon>
    </lineage>
</organism>
<evidence type="ECO:0000256" key="1">
    <source>
        <dbReference type="ARBA" id="ARBA00023015"/>
    </source>
</evidence>
<dbReference type="EMBL" id="JAVDXT010000001">
    <property type="protein sequence ID" value="MDR7376045.1"/>
    <property type="molecule type" value="Genomic_DNA"/>
</dbReference>
<accession>A0ABU2C3Y4</accession>
<dbReference type="InterPro" id="IPR016032">
    <property type="entry name" value="Sig_transdc_resp-reg_C-effctor"/>
</dbReference>
<dbReference type="CDD" id="cd06170">
    <property type="entry name" value="LuxR_C_like"/>
    <property type="match status" value="1"/>
</dbReference>
<dbReference type="SUPFAM" id="SSF46894">
    <property type="entry name" value="C-terminal effector domain of the bipartite response regulators"/>
    <property type="match status" value="1"/>
</dbReference>
<dbReference type="InterPro" id="IPR000792">
    <property type="entry name" value="Tscrpt_reg_LuxR_C"/>
</dbReference>
<dbReference type="PRINTS" id="PR00038">
    <property type="entry name" value="HTHLUXR"/>
</dbReference>
<gene>
    <name evidence="5" type="ORF">J2X19_000703</name>
</gene>
<evidence type="ECO:0000256" key="3">
    <source>
        <dbReference type="ARBA" id="ARBA00023163"/>
    </source>
</evidence>
<dbReference type="PROSITE" id="PS50043">
    <property type="entry name" value="HTH_LUXR_2"/>
    <property type="match status" value="1"/>
</dbReference>